<name>A0A9W7FHS5_9STRA</name>
<feature type="compositionally biased region" description="Basic and acidic residues" evidence="1">
    <location>
        <begin position="231"/>
        <end position="243"/>
    </location>
</feature>
<feature type="transmembrane region" description="Helical" evidence="2">
    <location>
        <begin position="6"/>
        <end position="31"/>
    </location>
</feature>
<evidence type="ECO:0000256" key="1">
    <source>
        <dbReference type="SAM" id="MobiDB-lite"/>
    </source>
</evidence>
<keyword evidence="2" id="KW-0812">Transmembrane</keyword>
<reference evidence="3" key="1">
    <citation type="submission" date="2022-07" db="EMBL/GenBank/DDBJ databases">
        <title>Genome analysis of Parmales, a sister group of diatoms, reveals the evolutionary specialization of diatoms from phago-mixotrophs to photoautotrophs.</title>
        <authorList>
            <person name="Ban H."/>
            <person name="Sato S."/>
            <person name="Yoshikawa S."/>
            <person name="Kazumasa Y."/>
            <person name="Nakamura Y."/>
            <person name="Ichinomiya M."/>
            <person name="Saitoh K."/>
            <person name="Sato N."/>
            <person name="Blanc-Mathieu R."/>
            <person name="Endo H."/>
            <person name="Kuwata A."/>
            <person name="Ogata H."/>
        </authorList>
    </citation>
    <scope>NUCLEOTIDE SEQUENCE</scope>
</reference>
<keyword evidence="2" id="KW-0472">Membrane</keyword>
<feature type="region of interest" description="Disordered" evidence="1">
    <location>
        <begin position="167"/>
        <end position="248"/>
    </location>
</feature>
<comment type="caution">
    <text evidence="3">The sequence shown here is derived from an EMBL/GenBank/DDBJ whole genome shotgun (WGS) entry which is preliminary data.</text>
</comment>
<proteinExistence type="predicted"/>
<accession>A0A9W7FHS5</accession>
<feature type="transmembrane region" description="Helical" evidence="2">
    <location>
        <begin position="52"/>
        <end position="74"/>
    </location>
</feature>
<dbReference type="Proteomes" id="UP001165082">
    <property type="component" value="Unassembled WGS sequence"/>
</dbReference>
<organism evidence="3 4">
    <name type="scientific">Triparma retinervis</name>
    <dbReference type="NCBI Taxonomy" id="2557542"/>
    <lineage>
        <taxon>Eukaryota</taxon>
        <taxon>Sar</taxon>
        <taxon>Stramenopiles</taxon>
        <taxon>Ochrophyta</taxon>
        <taxon>Bolidophyceae</taxon>
        <taxon>Parmales</taxon>
        <taxon>Triparmaceae</taxon>
        <taxon>Triparma</taxon>
    </lineage>
</organism>
<dbReference type="OrthoDB" id="206447at2759"/>
<evidence type="ECO:0000313" key="3">
    <source>
        <dbReference type="EMBL" id="GMI12448.1"/>
    </source>
</evidence>
<evidence type="ECO:0000313" key="4">
    <source>
        <dbReference type="Proteomes" id="UP001165082"/>
    </source>
</evidence>
<keyword evidence="4" id="KW-1185">Reference proteome</keyword>
<feature type="transmembrane region" description="Helical" evidence="2">
    <location>
        <begin position="80"/>
        <end position="100"/>
    </location>
</feature>
<evidence type="ECO:0000256" key="2">
    <source>
        <dbReference type="SAM" id="Phobius"/>
    </source>
</evidence>
<sequence>MIIFFLTISIFLTIGTIMATFTAWSIVGAVSERNIHCILRSAIGLYTTQLPTSLLTCSLFTFQTWMILLLYKILPPPFPIILTTLTVVFTVHMVTTFSIFGRIILHSNAMSNVGVFSRGVEEGMMPVPLFQGLLEKTEGNRHVPVSVQYRRNLREALMKGEDETVIERHRRRHTIGGGEGKGGFQKTPGGFPAGGNGDKQSPKGDGSPEVANGAEDVFRRGPRRSLSYDAYEGRAGGHEEEKGTGVPSKIEMVGWDINNKFSGLESEGEGTPRS</sequence>
<dbReference type="EMBL" id="BRXZ01000477">
    <property type="protein sequence ID" value="GMI12448.1"/>
    <property type="molecule type" value="Genomic_DNA"/>
</dbReference>
<dbReference type="AlphaFoldDB" id="A0A9W7FHS5"/>
<keyword evidence="2" id="KW-1133">Transmembrane helix</keyword>
<protein>
    <submittedName>
        <fullName evidence="3">Uncharacterized protein</fullName>
    </submittedName>
</protein>
<gene>
    <name evidence="3" type="ORF">TrRE_jg4766</name>
</gene>